<proteinExistence type="predicted"/>
<dbReference type="Proteomes" id="UP000236248">
    <property type="component" value="Chromosome NCAV"/>
</dbReference>
<evidence type="ECO:0000313" key="1">
    <source>
        <dbReference type="EMBL" id="SPC33324.1"/>
    </source>
</evidence>
<protein>
    <submittedName>
        <fullName evidence="1">Uncharacterized protein</fullName>
    </submittedName>
</protein>
<keyword evidence="2" id="KW-1185">Reference proteome</keyword>
<organism evidence="1 2">
    <name type="scientific">Candidatus Nitrosocaldus cavascurensis</name>
    <dbReference type="NCBI Taxonomy" id="2058097"/>
    <lineage>
        <taxon>Archaea</taxon>
        <taxon>Nitrososphaerota</taxon>
        <taxon>Nitrososphaeria</taxon>
        <taxon>Candidatus Nitrosocaldales</taxon>
        <taxon>Candidatus Nitrosocaldaceae</taxon>
        <taxon>Candidatus Nitrosocaldus</taxon>
    </lineage>
</organism>
<reference evidence="2" key="1">
    <citation type="submission" date="2018-01" db="EMBL/GenBank/DDBJ databases">
        <authorList>
            <person name="Kerou L M."/>
        </authorList>
    </citation>
    <scope>NUCLEOTIDE SEQUENCE [LARGE SCALE GENOMIC DNA]</scope>
    <source>
        <strain evidence="2">SCU2</strain>
    </source>
</reference>
<gene>
    <name evidence="1" type="ORF">NCAV_0124</name>
</gene>
<sequence>MNIARYDWNNSHQDLLIGGSTVGTRCMQMR</sequence>
<evidence type="ECO:0000313" key="2">
    <source>
        <dbReference type="Proteomes" id="UP000236248"/>
    </source>
</evidence>
<accession>A0A2K5ANV9</accession>
<name>A0A2K5ANV9_9ARCH</name>
<dbReference type="KEGG" id="ncv:NCAV_0124"/>
<dbReference type="AlphaFoldDB" id="A0A2K5ANV9"/>
<dbReference type="EMBL" id="LT981265">
    <property type="protein sequence ID" value="SPC33324.1"/>
    <property type="molecule type" value="Genomic_DNA"/>
</dbReference>